<reference evidence="15 16" key="1">
    <citation type="submission" date="2018-07" db="EMBL/GenBank/DDBJ databases">
        <title>Genomic Encyclopedia of Type Strains, Phase IV (KMG-IV): sequencing the most valuable type-strain genomes for metagenomic binning, comparative biology and taxonomic classification.</title>
        <authorList>
            <person name="Goeker M."/>
        </authorList>
    </citation>
    <scope>NUCLEOTIDE SEQUENCE [LARGE SCALE GENOMIC DNA]</scope>
    <source>
        <strain evidence="15 16">DSM 21410</strain>
    </source>
</reference>
<name>A0A369A338_9FLAO</name>
<dbReference type="CDD" id="cd09603">
    <property type="entry name" value="M1_APN_like"/>
    <property type="match status" value="1"/>
</dbReference>
<dbReference type="EMBL" id="QPJS01000002">
    <property type="protein sequence ID" value="RCX03629.1"/>
    <property type="molecule type" value="Genomic_DNA"/>
</dbReference>
<evidence type="ECO:0000313" key="15">
    <source>
        <dbReference type="EMBL" id="RCX03629.1"/>
    </source>
</evidence>
<evidence type="ECO:0000256" key="10">
    <source>
        <dbReference type="ARBA" id="ARBA00022801"/>
    </source>
</evidence>
<keyword evidence="10" id="KW-0378">Hydrolase</keyword>
<evidence type="ECO:0000259" key="13">
    <source>
        <dbReference type="Pfam" id="PF01433"/>
    </source>
</evidence>
<dbReference type="SUPFAM" id="SSF55486">
    <property type="entry name" value="Metalloproteases ('zincins'), catalytic domain"/>
    <property type="match status" value="1"/>
</dbReference>
<evidence type="ECO:0000313" key="16">
    <source>
        <dbReference type="Proteomes" id="UP000253517"/>
    </source>
</evidence>
<dbReference type="GO" id="GO:0005737">
    <property type="term" value="C:cytoplasm"/>
    <property type="evidence" value="ECO:0007669"/>
    <property type="project" value="TreeGrafter"/>
</dbReference>
<dbReference type="InterPro" id="IPR042097">
    <property type="entry name" value="Aminopeptidase_N-like_N_sf"/>
</dbReference>
<comment type="cofactor">
    <cofactor evidence="2">
        <name>Zn(2+)</name>
        <dbReference type="ChEBI" id="CHEBI:29105"/>
    </cofactor>
</comment>
<dbReference type="InterPro" id="IPR014782">
    <property type="entry name" value="Peptidase_M1_dom"/>
</dbReference>
<dbReference type="Pfam" id="PF01433">
    <property type="entry name" value="Peptidase_M1"/>
    <property type="match status" value="1"/>
</dbReference>
<dbReference type="GO" id="GO:0005615">
    <property type="term" value="C:extracellular space"/>
    <property type="evidence" value="ECO:0007669"/>
    <property type="project" value="TreeGrafter"/>
</dbReference>
<evidence type="ECO:0000256" key="2">
    <source>
        <dbReference type="ARBA" id="ARBA00001947"/>
    </source>
</evidence>
<dbReference type="PRINTS" id="PR00756">
    <property type="entry name" value="ALADIPTASE"/>
</dbReference>
<dbReference type="SUPFAM" id="SSF63737">
    <property type="entry name" value="Leukotriene A4 hydrolase N-terminal domain"/>
    <property type="match status" value="1"/>
</dbReference>
<proteinExistence type="inferred from homology"/>
<evidence type="ECO:0000256" key="5">
    <source>
        <dbReference type="ARBA" id="ARBA00015611"/>
    </source>
</evidence>
<sequence>MRFTIVYLWAAVLVHSFQVKAQMSSEGPLCTDEMICKRPIVLKSFLRKAGQLSSPVMAKYDILYHRLHFQINPALQPISASAVSYFKATVDSVDLVVFDLKNSMTIDSVKSLRTGQTLNFQHQFHQVSIVLPAVLSKGQTDSLVIYYRGVPVGSGLGSVGRMTYPFGSAFWTLSQPYGSPDWWPCKDGLSDKIDSIDILITTPVPNRGASLGVLVSDTVISGFRTSYWKHRYPVAPYLVAVAVAPYVVFDQVIVLPSSGHSLPFVNYVYPTDTPTVYQSVQYAHQVMQLFDTLVGPYPFKNEKYGHARFGWNGGMEHQTMSFMGGWQQDLITHELAHMWFGDKVTCGSWADLWLNEGWAVYLTQLTYEHIKPGLYQAYKTNEINKITSQPGGSVYTLDTLNLSRLFSGRLTYSKAGYVLHMLRWQIGDSAFFAGTRNYLNDTSLAYSFALTPDFKYHMEAACQCSLSDFFNQWIYGEGYPTYQIIWWQDGDTLRMDISQTTSHTSVPWFSIPVPVRITDSNQNPIDLRIEVPAASFSYAYYLPTGAATISFDPELWLISKNSIALHIGQLQELQPKIDIYPNPGTDVLKVQLGSIIQSLKSIKVTFPDGRILMTKSSEQLTVENTEIHLLTSHWPAGVYLIGVETDQGLYHRKWVKKTD</sequence>
<feature type="domain" description="Secretion system C-terminal sorting" evidence="14">
    <location>
        <begin position="579"/>
        <end position="653"/>
    </location>
</feature>
<keyword evidence="8" id="KW-0479">Metal-binding</keyword>
<comment type="catalytic activity">
    <reaction evidence="1">
        <text>Release of an N-terminal amino acid, Xaa-|-Yaa- from a peptide, amide or arylamide. Xaa is preferably Ala, but may be most amino acids including Pro (slow action). When a terminal hydrophobic residue is followed by a prolyl residue, the two may be released as an intact Xaa-Pro dipeptide.</text>
        <dbReference type="EC" id="3.4.11.2"/>
    </reaction>
</comment>
<comment type="caution">
    <text evidence="15">The sequence shown here is derived from an EMBL/GenBank/DDBJ whole genome shotgun (WGS) entry which is preliminary data.</text>
</comment>
<dbReference type="GO" id="GO:0042277">
    <property type="term" value="F:peptide binding"/>
    <property type="evidence" value="ECO:0007669"/>
    <property type="project" value="TreeGrafter"/>
</dbReference>
<accession>A0A369A338</accession>
<dbReference type="GO" id="GO:0043171">
    <property type="term" value="P:peptide catabolic process"/>
    <property type="evidence" value="ECO:0007669"/>
    <property type="project" value="TreeGrafter"/>
</dbReference>
<keyword evidence="7" id="KW-0645">Protease</keyword>
<dbReference type="GO" id="GO:0008270">
    <property type="term" value="F:zinc ion binding"/>
    <property type="evidence" value="ECO:0007669"/>
    <property type="project" value="InterPro"/>
</dbReference>
<dbReference type="Gene3D" id="1.10.390.10">
    <property type="entry name" value="Neutral Protease Domain 2"/>
    <property type="match status" value="1"/>
</dbReference>
<feature type="domain" description="Peptidase M1 membrane alanine aminopeptidase" evidence="13">
    <location>
        <begin position="328"/>
        <end position="473"/>
    </location>
</feature>
<dbReference type="RefSeq" id="WP_051889429.1">
    <property type="nucleotide sequence ID" value="NZ_BHZF01000002.1"/>
</dbReference>
<dbReference type="Proteomes" id="UP000253517">
    <property type="component" value="Unassembled WGS sequence"/>
</dbReference>
<dbReference type="GO" id="GO:0016285">
    <property type="term" value="F:alanyl aminopeptidase activity"/>
    <property type="evidence" value="ECO:0007669"/>
    <property type="project" value="UniProtKB-EC"/>
</dbReference>
<dbReference type="InterPro" id="IPR001930">
    <property type="entry name" value="Peptidase_M1"/>
</dbReference>
<dbReference type="GO" id="GO:0016020">
    <property type="term" value="C:membrane"/>
    <property type="evidence" value="ECO:0007669"/>
    <property type="project" value="TreeGrafter"/>
</dbReference>
<dbReference type="AlphaFoldDB" id="A0A369A338"/>
<dbReference type="GO" id="GO:0006508">
    <property type="term" value="P:proteolysis"/>
    <property type="evidence" value="ECO:0007669"/>
    <property type="project" value="UniProtKB-KW"/>
</dbReference>
<evidence type="ECO:0000256" key="12">
    <source>
        <dbReference type="ARBA" id="ARBA00023049"/>
    </source>
</evidence>
<dbReference type="InterPro" id="IPR050344">
    <property type="entry name" value="Peptidase_M1_aminopeptidases"/>
</dbReference>
<dbReference type="PANTHER" id="PTHR11533">
    <property type="entry name" value="PROTEASE M1 ZINC METALLOPROTEASE"/>
    <property type="match status" value="1"/>
</dbReference>
<evidence type="ECO:0000256" key="9">
    <source>
        <dbReference type="ARBA" id="ARBA00022729"/>
    </source>
</evidence>
<evidence type="ECO:0000256" key="7">
    <source>
        <dbReference type="ARBA" id="ARBA00022670"/>
    </source>
</evidence>
<dbReference type="InterPro" id="IPR027268">
    <property type="entry name" value="Peptidase_M4/M1_CTD_sf"/>
</dbReference>
<keyword evidence="11" id="KW-0862">Zinc</keyword>
<keyword evidence="6" id="KW-0031">Aminopeptidase</keyword>
<dbReference type="PANTHER" id="PTHR11533:SF174">
    <property type="entry name" value="PUROMYCIN-SENSITIVE AMINOPEPTIDASE-RELATED"/>
    <property type="match status" value="1"/>
</dbReference>
<dbReference type="InterPro" id="IPR026444">
    <property type="entry name" value="Secre_tail"/>
</dbReference>
<comment type="similarity">
    <text evidence="3">Belongs to the peptidase M1 family.</text>
</comment>
<evidence type="ECO:0000256" key="6">
    <source>
        <dbReference type="ARBA" id="ARBA00022438"/>
    </source>
</evidence>
<keyword evidence="9" id="KW-0732">Signal</keyword>
<dbReference type="GO" id="GO:0070006">
    <property type="term" value="F:metalloaminopeptidase activity"/>
    <property type="evidence" value="ECO:0007669"/>
    <property type="project" value="TreeGrafter"/>
</dbReference>
<dbReference type="Gene3D" id="2.60.40.1730">
    <property type="entry name" value="tricorn interacting facor f3 domain"/>
    <property type="match status" value="1"/>
</dbReference>
<evidence type="ECO:0000256" key="3">
    <source>
        <dbReference type="ARBA" id="ARBA00010136"/>
    </source>
</evidence>
<dbReference type="EC" id="3.4.11.2" evidence="4"/>
<dbReference type="NCBIfam" id="TIGR04183">
    <property type="entry name" value="Por_Secre_tail"/>
    <property type="match status" value="1"/>
</dbReference>
<evidence type="ECO:0000256" key="4">
    <source>
        <dbReference type="ARBA" id="ARBA00012564"/>
    </source>
</evidence>
<evidence type="ECO:0000256" key="8">
    <source>
        <dbReference type="ARBA" id="ARBA00022723"/>
    </source>
</evidence>
<keyword evidence="16" id="KW-1185">Reference proteome</keyword>
<evidence type="ECO:0000256" key="1">
    <source>
        <dbReference type="ARBA" id="ARBA00000098"/>
    </source>
</evidence>
<keyword evidence="12" id="KW-0482">Metalloprotease</keyword>
<evidence type="ECO:0000259" key="14">
    <source>
        <dbReference type="Pfam" id="PF18962"/>
    </source>
</evidence>
<protein>
    <recommendedName>
        <fullName evidence="5">Aminopeptidase N</fullName>
        <ecNumber evidence="4">3.4.11.2</ecNumber>
    </recommendedName>
</protein>
<dbReference type="Pfam" id="PF18962">
    <property type="entry name" value="Por_Secre_tail"/>
    <property type="match status" value="1"/>
</dbReference>
<organism evidence="15 16">
    <name type="scientific">Schleiferia thermophila</name>
    <dbReference type="NCBI Taxonomy" id="884107"/>
    <lineage>
        <taxon>Bacteria</taxon>
        <taxon>Pseudomonadati</taxon>
        <taxon>Bacteroidota</taxon>
        <taxon>Flavobacteriia</taxon>
        <taxon>Flavobacteriales</taxon>
        <taxon>Schleiferiaceae</taxon>
        <taxon>Schleiferia</taxon>
    </lineage>
</organism>
<evidence type="ECO:0000256" key="11">
    <source>
        <dbReference type="ARBA" id="ARBA00022833"/>
    </source>
</evidence>
<gene>
    <name evidence="15" type="ORF">DES35_10279</name>
</gene>